<dbReference type="AlphaFoldDB" id="A0A6N6JBK8"/>
<accession>A0A6N6JBK8</accession>
<comment type="similarity">
    <text evidence="1">Belongs to the universal stress protein A family.</text>
</comment>
<protein>
    <recommendedName>
        <fullName evidence="2">UspA domain-containing protein</fullName>
    </recommendedName>
</protein>
<evidence type="ECO:0000256" key="1">
    <source>
        <dbReference type="ARBA" id="ARBA00008791"/>
    </source>
</evidence>
<keyword evidence="4" id="KW-1185">Reference proteome</keyword>
<dbReference type="InterPro" id="IPR006016">
    <property type="entry name" value="UspA"/>
</dbReference>
<comment type="caution">
    <text evidence="3">The sequence shown here is derived from an EMBL/GenBank/DDBJ whole genome shotgun (WGS) entry which is preliminary data.</text>
</comment>
<sequence>MTTTLVIGLDGQETGDRALAFAKDLASTIKDCELLVAYVIEWSPYSFQTAEENALRHGRKEAEISTAHERIVDPAVKALTEAGLNARGVVRHGDVADTLNQICEENGGQQIIVCRASAGGFAKRIFGSSTANLVMSATVPVTVIA</sequence>
<evidence type="ECO:0000259" key="2">
    <source>
        <dbReference type="Pfam" id="PF00582"/>
    </source>
</evidence>
<evidence type="ECO:0000313" key="3">
    <source>
        <dbReference type="EMBL" id="GFE63240.1"/>
    </source>
</evidence>
<dbReference type="InterPro" id="IPR014729">
    <property type="entry name" value="Rossmann-like_a/b/a_fold"/>
</dbReference>
<dbReference type="OrthoDB" id="5186731at2"/>
<dbReference type="Pfam" id="PF00582">
    <property type="entry name" value="Usp"/>
    <property type="match status" value="1"/>
</dbReference>
<dbReference type="Gene3D" id="3.40.50.620">
    <property type="entry name" value="HUPs"/>
    <property type="match status" value="1"/>
</dbReference>
<dbReference type="PANTHER" id="PTHR46268:SF6">
    <property type="entry name" value="UNIVERSAL STRESS PROTEIN UP12"/>
    <property type="match status" value="1"/>
</dbReference>
<dbReference type="Proteomes" id="UP000436822">
    <property type="component" value="Unassembled WGS sequence"/>
</dbReference>
<dbReference type="EMBL" id="BLJE01000001">
    <property type="protein sequence ID" value="GFE63240.1"/>
    <property type="molecule type" value="Genomic_DNA"/>
</dbReference>
<evidence type="ECO:0000313" key="4">
    <source>
        <dbReference type="Proteomes" id="UP000436822"/>
    </source>
</evidence>
<proteinExistence type="inferred from homology"/>
<dbReference type="RefSeq" id="WP_159804192.1">
    <property type="nucleotide sequence ID" value="NZ_BLJE01000001.1"/>
</dbReference>
<name>A0A6N6JBK8_9RHOB</name>
<dbReference type="SUPFAM" id="SSF52402">
    <property type="entry name" value="Adenine nucleotide alpha hydrolases-like"/>
    <property type="match status" value="1"/>
</dbReference>
<reference evidence="3 4" key="1">
    <citation type="submission" date="2019-12" db="EMBL/GenBank/DDBJ databases">
        <title>Litoreibacter badius sp. nov., a novel bacteriochlorophyll a-containing bacterium in the genus Litoreibacter.</title>
        <authorList>
            <person name="Kanamuro M."/>
            <person name="Takabe Y."/>
            <person name="Mori K."/>
            <person name="Takaichi S."/>
            <person name="Hanada S."/>
        </authorList>
    </citation>
    <scope>NUCLEOTIDE SEQUENCE [LARGE SCALE GENOMIC DNA]</scope>
    <source>
        <strain evidence="3 4">K6</strain>
    </source>
</reference>
<feature type="domain" description="UspA" evidence="2">
    <location>
        <begin position="1"/>
        <end position="144"/>
    </location>
</feature>
<gene>
    <name evidence="3" type="ORF">KIN_03140</name>
</gene>
<dbReference type="CDD" id="cd00293">
    <property type="entry name" value="USP-like"/>
    <property type="match status" value="1"/>
</dbReference>
<dbReference type="PANTHER" id="PTHR46268">
    <property type="entry name" value="STRESS RESPONSE PROTEIN NHAX"/>
    <property type="match status" value="1"/>
</dbReference>
<organism evidence="3 4">
    <name type="scientific">Litoreibacter roseus</name>
    <dbReference type="NCBI Taxonomy" id="2601869"/>
    <lineage>
        <taxon>Bacteria</taxon>
        <taxon>Pseudomonadati</taxon>
        <taxon>Pseudomonadota</taxon>
        <taxon>Alphaproteobacteria</taxon>
        <taxon>Rhodobacterales</taxon>
        <taxon>Roseobacteraceae</taxon>
        <taxon>Litoreibacter</taxon>
    </lineage>
</organism>